<feature type="compositionally biased region" description="Basic and acidic residues" evidence="2">
    <location>
        <begin position="378"/>
        <end position="398"/>
    </location>
</feature>
<feature type="compositionally biased region" description="Polar residues" evidence="2">
    <location>
        <begin position="1106"/>
        <end position="1120"/>
    </location>
</feature>
<feature type="region of interest" description="Disordered" evidence="2">
    <location>
        <begin position="3212"/>
        <end position="3231"/>
    </location>
</feature>
<organism evidence="3 4">
    <name type="scientific">Magallana gigas</name>
    <name type="common">Pacific oyster</name>
    <name type="synonym">Crassostrea gigas</name>
    <dbReference type="NCBI Taxonomy" id="29159"/>
    <lineage>
        <taxon>Eukaryota</taxon>
        <taxon>Metazoa</taxon>
        <taxon>Spiralia</taxon>
        <taxon>Lophotrochozoa</taxon>
        <taxon>Mollusca</taxon>
        <taxon>Bivalvia</taxon>
        <taxon>Autobranchia</taxon>
        <taxon>Pteriomorphia</taxon>
        <taxon>Ostreida</taxon>
        <taxon>Ostreoidea</taxon>
        <taxon>Ostreidae</taxon>
        <taxon>Magallana</taxon>
    </lineage>
</organism>
<feature type="region of interest" description="Disordered" evidence="2">
    <location>
        <begin position="1270"/>
        <end position="1312"/>
    </location>
</feature>
<evidence type="ECO:0000313" key="3">
    <source>
        <dbReference type="EnsemblMetazoa" id="G10422.1:cds"/>
    </source>
</evidence>
<dbReference type="Gene3D" id="1.10.287.1490">
    <property type="match status" value="1"/>
</dbReference>
<name>A0A8W8HPG2_MAGGI</name>
<keyword evidence="4" id="KW-1185">Reference proteome</keyword>
<feature type="region of interest" description="Disordered" evidence="2">
    <location>
        <begin position="273"/>
        <end position="400"/>
    </location>
</feature>
<feature type="compositionally biased region" description="Basic and acidic residues" evidence="2">
    <location>
        <begin position="3221"/>
        <end position="3231"/>
    </location>
</feature>
<keyword evidence="1" id="KW-0175">Coiled coil</keyword>
<proteinExistence type="predicted"/>
<feature type="compositionally biased region" description="Basic and acidic residues" evidence="2">
    <location>
        <begin position="319"/>
        <end position="330"/>
    </location>
</feature>
<feature type="region of interest" description="Disordered" evidence="2">
    <location>
        <begin position="586"/>
        <end position="663"/>
    </location>
</feature>
<feature type="region of interest" description="Disordered" evidence="2">
    <location>
        <begin position="1074"/>
        <end position="1143"/>
    </location>
</feature>
<reference evidence="3" key="1">
    <citation type="submission" date="2022-08" db="UniProtKB">
        <authorList>
            <consortium name="EnsemblMetazoa"/>
        </authorList>
    </citation>
    <scope>IDENTIFICATION</scope>
    <source>
        <strain evidence="3">05x7-T-G4-1.051#20</strain>
    </source>
</reference>
<feature type="region of interest" description="Disordered" evidence="2">
    <location>
        <begin position="65"/>
        <end position="258"/>
    </location>
</feature>
<feature type="region of interest" description="Disordered" evidence="2">
    <location>
        <begin position="2831"/>
        <end position="2859"/>
    </location>
</feature>
<dbReference type="EnsemblMetazoa" id="G10422.1">
    <property type="protein sequence ID" value="G10422.1:cds"/>
    <property type="gene ID" value="G10422"/>
</dbReference>
<evidence type="ECO:0000313" key="4">
    <source>
        <dbReference type="Proteomes" id="UP000005408"/>
    </source>
</evidence>
<feature type="compositionally biased region" description="Polar residues" evidence="2">
    <location>
        <begin position="213"/>
        <end position="227"/>
    </location>
</feature>
<evidence type="ECO:0000256" key="1">
    <source>
        <dbReference type="SAM" id="Coils"/>
    </source>
</evidence>
<accession>A0A8W8HPG2</accession>
<feature type="coiled-coil region" evidence="1">
    <location>
        <begin position="2917"/>
        <end position="3127"/>
    </location>
</feature>
<feature type="compositionally biased region" description="Low complexity" evidence="2">
    <location>
        <begin position="1002"/>
        <end position="1011"/>
    </location>
</feature>
<evidence type="ECO:0000256" key="2">
    <source>
        <dbReference type="SAM" id="MobiDB-lite"/>
    </source>
</evidence>
<feature type="region of interest" description="Disordered" evidence="2">
    <location>
        <begin position="1589"/>
        <end position="1614"/>
    </location>
</feature>
<feature type="coiled-coil region" evidence="1">
    <location>
        <begin position="2068"/>
        <end position="2164"/>
    </location>
</feature>
<feature type="region of interest" description="Disordered" evidence="2">
    <location>
        <begin position="1679"/>
        <end position="1703"/>
    </location>
</feature>
<feature type="region of interest" description="Disordered" evidence="2">
    <location>
        <begin position="987"/>
        <end position="1031"/>
    </location>
</feature>
<protein>
    <submittedName>
        <fullName evidence="3">Uncharacterized protein</fullName>
    </submittedName>
</protein>
<feature type="compositionally biased region" description="Basic and acidic residues" evidence="2">
    <location>
        <begin position="1270"/>
        <end position="1280"/>
    </location>
</feature>
<dbReference type="Proteomes" id="UP000005408">
    <property type="component" value="Unassembled WGS sequence"/>
</dbReference>
<feature type="coiled-coil region" evidence="1">
    <location>
        <begin position="1985"/>
        <end position="2019"/>
    </location>
</feature>
<feature type="compositionally biased region" description="Basic and acidic residues" evidence="2">
    <location>
        <begin position="457"/>
        <end position="503"/>
    </location>
</feature>
<feature type="compositionally biased region" description="Basic and acidic residues" evidence="2">
    <location>
        <begin position="116"/>
        <end position="133"/>
    </location>
</feature>
<feature type="compositionally biased region" description="Basic and acidic residues" evidence="2">
    <location>
        <begin position="1685"/>
        <end position="1700"/>
    </location>
</feature>
<sequence length="3308" mass="377771">MPFLELGYEPAEIHCSCNYNVKLLQFADRCCGQRCPVNTWYTPQQFYLYSIPEETRHRNEIYTANMSDLNPPDDEDSGYTSKNQTESLPTTGSVPDIAAAESSSSSSENIKSISTDQKDSKSVKMQKDSRQGDLDETVVAGSLPASPSTPPSSRAELSPLVTSTPKQSREFSKESNTRSTERKDNEQAQGLIGSSISQSTESDKRDATKLEGSATSTGGSGIQSIKNLLSLGARPKSPKVSRWAALKKQETSQSSRSSLWQHVVNSSIINIHDIGSGVDGAPARKAEPKPKPLWKFNRPADVGSSNEVEAAENESEAANAERKGESRESISEPSSPEIPPKKEQAMEMSDMEKLSEVLTKKGDVKDIVSERPSTQLPSEKELVRKASDKEKSLEEVSKELGNANETPEIFKEAIDRIISTEYTTEKEQAGEALDKENSLTDALKKKENAMEISDVHVERSLSEISPEKDHTERQLDTEKSLAEALIEKDQSEGILDEESKIEDTSTLSRSRNDEVLPSTVPDQGMIETHTPVARPILSEDTTSVQMSNQVFKGTYSNKTSKSTDPVPYETDDYTYMNLGTPSSLVMKASLPPDTSELHGSPVQIKAGGVSDTKSIDSDESKVLEQISKETPSDEENFPKEEKRLLREDGYPRTEDERDQSIEQNIQRREETDALQKYSELEGNYVIEKNDYLKNPEFISNQETEQSKEAIFDLNQDESNEISFEVPEALKTYIDPLCTEWQDPNNRKMIYKLAVQKYYSDTGTKFESADACLLKPTKQLLKETYSRRSSLKGGAIPGDLLKTMLKEKAAVELADRRHSCNEETWKQNRPETGYLKRKTMSEDGVGLSGSGLGNKDDSLKRSHLEKETAEFSHRTPGYGAYSFHNLSRLVIPEMEEDEANIAMSVRRKSDLDISSHHNWKPPKLALEDSFKRSHKSLPSVIKNKTKHFLKKYDNENAENQKMMGEKNPPDNCDQDLSKETISSKLPEALEQWNHPQREKESTGIESSSIASSKELTVSENHGEDSDVDQQVQQTTVVKADLPERKMRSVTEIQREGYGEVDFNSPTLVLENLKINTSTEGEDNKESTDQALETKNPNNEKKGPSALLINSTMTEGSKSRCISPTAEPENEEGVDTTDAIDNSPKLATKNPDIESIKLLLQTTLDQQSALLQKQSLVSAIILQSLQKGNLKEEDLSTLVSLHEAGEINLEKSTPKNIMMIQPKEGEPNTKIQSGKKSLDGKLVNRAQGHKHKDHSLPSEVLKRKLEKVIKEKVPLDKTERTESPNSSIDKGYESGVDTSAHTENNTLDQDQLEERESRRFCFANREETEECNDTRDLIKRLNPSSVLVESISDEELEVYTPSSSSFSKSYSDRKLRGFSERSSSHLDDYDEELISFYSHEDFDLKKKVSGQSKDIYEMGSNMQLCNFHVQPSNNSLKVQETSHLSYNKYKTEYTAREINTEPGAIIYKLNNPNTVPAKDVRFKDSPLFLRNSDDYPSELSDPVSSVASFPHINSLEVTANQSYQALSDDGSQEESEELINLPPKRVTSIRDFLKLLYSRDPEFIRQSLSSADCEYTTLKQLLHAFSSLTTDGSANDVAESPRKRSLPSVSPRSMTPEARSWLMEKEVLENQTRKLQMEVSSLHTENKILKERLNRAQVTVENLEEKLSSNRDEVDSVYHTLQQQQMEAERKASDEKSEEHSHLQSQIEKLYQENYQLKSEVLKFEKHLDAAEKASSQIKLSAEKAKTLEAYKMEVLTLREEAGKVKALLEQSENHLHEEEVRSKGLNQQVIKLTEMKNLLQQQLDRGGGGTVSEKQIKSLEKRLKITEERLHQERADRANNLSEVEDKLLTENARLQAVEKELNRQLQREKDKNRNLDNKVKDTREEVERLRLALPFDETTLTSAKSEEYDIPYSIHSNQRHENKKTPDYKYVMGQMEQQSGLTIGQEKEVICHLWSSRETTYQQLRHLQYILQDLNLPDNDLSAGLKQLRDLKSQYETKLQQTEEKLRDSQSQLATFETTYREQLNTLVKERHDSFARLKTTEDLLEALRGENEILKTGVGGSVSTKNSNAQNNNTDALHLEIKNLENQLHRLQTRNQVLEGEVHTLRVQLEGREKALEEAQSEADLANRRLDNTDTVQRKQDRIDQLLAENQNLLTEIRILREKNGYLTDEKKRSDTNVANCQREINVLKSRQKEGKAGDLADNKYVQSLQEELQQKEVQLSLSNRDLQSLESELQQTRHAMYSEQAQIANLQAQVDSLRDQLEQKNSILDTVGGSESDSQSHYNSLKDTLESLSQELALVQAQNKTLQAEVNREKSRCEILQEEMSRTSVHSEPRESSDLELRIKQLEEEQDRLQEQLIETSKSNEELTQNMIDTQSESQKLQQEISSEQAKLLHMSAQKGELEQHLEEIAEEHDALIQEKTQSEEDLVKLENKVQEMVNKFETDSQRQHNNFQTHYGDIPPEFRKMAAELDSLRTLLDAKTGEMEMLQDKLTRQSMETEFLQRRIELLHSENQCNREDIARLTGELAHKITEASSLKEVNQTLSRERVKIQHQRETDEREKALERSHNEKYRKDVSEVIHKLKEEKKFSSRTDKEEVRLTNQRLDLLSSEHEKVLNSLNAEKQATAQLQVGLSPADVQKYQRECAELKEQLQTITMEFETAKAQLSARDETIDSLKQDKGAFYQEYDSMCRRLAEKDEKIEMLQQKYNKSLDTMKQEFSQQKLNLEQERTSAESDLDKAKEKINFLNEEIKQKDAQLVTFGRALHELEEASKKKHELENQVEMLEFDCSSVKQLLQNHQREIESHQSTIHRMQEIQAKLQVEKTRLTDQLKEEKETSSREIQHLKKTLSDTESHHEGEKAYLKENLSQTQARLKAVETSLASAVEARDKYQMTNRMLEHSLEEKKSKLEEESTCFRVAEKKSETLQSQLNDSRRERFLTEDKLNQCQTNLVKVEKELRAERDHCLELEERIQELEAVSATQQSAVRAKQEQVDVLQSEIGKLRQIIDGQKQQLGGKLKKSAQEFKQQLDLVEMEKEQLLKQNQQLTFDLEKARETIQSKNKEILKIQENILNLEEQIRERSSKLKKMEDNLKVEEEIQSKLASRYQEQEDEVNRMKNFLSKKAEEATDADKSMWQDMSKVIQDMSLKIQQHFEGSKERENQREQDLKLIKKYKKQVRDLEGDLNTERAVHSITKSSLQALEEDCQRLKKQFMASKRRDKSSADKSSKSRMEAINEIIARSQTQAQNMLAAGGYFEETLRSITTPRNANYNYHDGSPDTSIASDFSFNSVSPAVMATYPSQAKSPRK</sequence>
<feature type="coiled-coil region" evidence="1">
    <location>
        <begin position="1815"/>
        <end position="1892"/>
    </location>
</feature>
<feature type="compositionally biased region" description="Basic and acidic residues" evidence="2">
    <location>
        <begin position="613"/>
        <end position="663"/>
    </location>
</feature>
<feature type="compositionally biased region" description="Polar residues" evidence="2">
    <location>
        <begin position="1294"/>
        <end position="1307"/>
    </location>
</feature>
<feature type="compositionally biased region" description="Basic and acidic residues" evidence="2">
    <location>
        <begin position="167"/>
        <end position="186"/>
    </location>
</feature>
<feature type="region of interest" description="Disordered" evidence="2">
    <location>
        <begin position="457"/>
        <end position="527"/>
    </location>
</feature>
<feature type="compositionally biased region" description="Basic and acidic residues" evidence="2">
    <location>
        <begin position="339"/>
        <end position="369"/>
    </location>
</feature>
<feature type="coiled-coil region" evidence="1">
    <location>
        <begin position="2207"/>
        <end position="2506"/>
    </location>
</feature>
<feature type="compositionally biased region" description="Polar residues" evidence="2">
    <location>
        <begin position="78"/>
        <end position="93"/>
    </location>
</feature>
<feature type="compositionally biased region" description="Low complexity" evidence="2">
    <location>
        <begin position="97"/>
        <end position="114"/>
    </location>
</feature>